<comment type="caution">
    <text evidence="2">The sequence shown here is derived from an EMBL/GenBank/DDBJ whole genome shotgun (WGS) entry which is preliminary data.</text>
</comment>
<feature type="region of interest" description="Disordered" evidence="1">
    <location>
        <begin position="1"/>
        <end position="42"/>
    </location>
</feature>
<accession>A0A3A8MMK4</accession>
<evidence type="ECO:0000313" key="3">
    <source>
        <dbReference type="Proteomes" id="UP000272888"/>
    </source>
</evidence>
<reference evidence="3" key="1">
    <citation type="submission" date="2018-09" db="EMBL/GenBank/DDBJ databases">
        <authorList>
            <person name="Livingstone P.G."/>
            <person name="Whitworth D.E."/>
        </authorList>
    </citation>
    <scope>NUCLEOTIDE SEQUENCE [LARGE SCALE GENOMIC DNA]</scope>
    <source>
        <strain evidence="3">CA051B</strain>
    </source>
</reference>
<sequence length="130" mass="12469">MIGSSKLSSVSSSAFRGSPGSIGSTGAIGAQTPPVGKSGGIDALSALSQNPIIRSLAGESGFDGVGKSGSAQKVGAQDGTKQAGLQQLVDTLKQLVKVLETLTGQKAGEAGKGGEAEQAGEAEAAGGAQG</sequence>
<protein>
    <submittedName>
        <fullName evidence="2">Uncharacterized protein</fullName>
    </submittedName>
</protein>
<dbReference type="AlphaFoldDB" id="A0A3A8MMK4"/>
<organism evidence="2 3">
    <name type="scientific">Corallococcus llansteffanensis</name>
    <dbReference type="NCBI Taxonomy" id="2316731"/>
    <lineage>
        <taxon>Bacteria</taxon>
        <taxon>Pseudomonadati</taxon>
        <taxon>Myxococcota</taxon>
        <taxon>Myxococcia</taxon>
        <taxon>Myxococcales</taxon>
        <taxon>Cystobacterineae</taxon>
        <taxon>Myxococcaceae</taxon>
        <taxon>Corallococcus</taxon>
    </lineage>
</organism>
<gene>
    <name evidence="2" type="ORF">D7V93_43775</name>
</gene>
<dbReference type="EMBL" id="RAWB01001131">
    <property type="protein sequence ID" value="RKH33688.1"/>
    <property type="molecule type" value="Genomic_DNA"/>
</dbReference>
<feature type="region of interest" description="Disordered" evidence="1">
    <location>
        <begin position="106"/>
        <end position="130"/>
    </location>
</feature>
<dbReference type="Proteomes" id="UP000272888">
    <property type="component" value="Unassembled WGS sequence"/>
</dbReference>
<feature type="non-terminal residue" evidence="2">
    <location>
        <position position="130"/>
    </location>
</feature>
<feature type="compositionally biased region" description="Low complexity" evidence="1">
    <location>
        <begin position="1"/>
        <end position="13"/>
    </location>
</feature>
<name>A0A3A8MMK4_9BACT</name>
<evidence type="ECO:0000256" key="1">
    <source>
        <dbReference type="SAM" id="MobiDB-lite"/>
    </source>
</evidence>
<dbReference type="RefSeq" id="WP_208723377.1">
    <property type="nucleotide sequence ID" value="NZ_RAWB01001131.1"/>
</dbReference>
<keyword evidence="3" id="KW-1185">Reference proteome</keyword>
<proteinExistence type="predicted"/>
<evidence type="ECO:0000313" key="2">
    <source>
        <dbReference type="EMBL" id="RKH33688.1"/>
    </source>
</evidence>
<feature type="compositionally biased region" description="Low complexity" evidence="1">
    <location>
        <begin position="116"/>
        <end position="130"/>
    </location>
</feature>